<evidence type="ECO:0000313" key="10">
    <source>
        <dbReference type="EMBL" id="MBD3867949.1"/>
    </source>
</evidence>
<organism evidence="10 11">
    <name type="scientific">Candidatus Polarisedimenticola svalbardensis</name>
    <dbReference type="NCBI Taxonomy" id="2886004"/>
    <lineage>
        <taxon>Bacteria</taxon>
        <taxon>Pseudomonadati</taxon>
        <taxon>Acidobacteriota</taxon>
        <taxon>Candidatus Polarisedimenticolia</taxon>
        <taxon>Candidatus Polarisedimenticolales</taxon>
        <taxon>Candidatus Polarisedimenticolaceae</taxon>
        <taxon>Candidatus Polarisedimenticola</taxon>
    </lineage>
</organism>
<feature type="binding site" description="axial binding residue" evidence="6">
    <location>
        <position position="99"/>
    </location>
    <ligand>
        <name>heme c</name>
        <dbReference type="ChEBI" id="CHEBI:61717"/>
        <label>1</label>
    </ligand>
    <ligandPart>
        <name>Fe</name>
        <dbReference type="ChEBI" id="CHEBI:18248"/>
    </ligandPart>
</feature>
<keyword evidence="5 6" id="KW-0408">Iron</keyword>
<evidence type="ECO:0000256" key="2">
    <source>
        <dbReference type="ARBA" id="ARBA00022617"/>
    </source>
</evidence>
<dbReference type="GO" id="GO:0046872">
    <property type="term" value="F:metal ion binding"/>
    <property type="evidence" value="ECO:0007669"/>
    <property type="project" value="UniProtKB-KW"/>
</dbReference>
<feature type="binding site" description="axial binding residue" evidence="6">
    <location>
        <position position="78"/>
    </location>
    <ligand>
        <name>heme c</name>
        <dbReference type="ChEBI" id="CHEBI:61717"/>
        <label>1</label>
    </ligand>
    <ligandPart>
        <name>Fe</name>
        <dbReference type="ChEBI" id="CHEBI:18248"/>
    </ligandPart>
</feature>
<evidence type="ECO:0000259" key="8">
    <source>
        <dbReference type="Pfam" id="PF02085"/>
    </source>
</evidence>
<dbReference type="GO" id="GO:0020037">
    <property type="term" value="F:heme binding"/>
    <property type="evidence" value="ECO:0007669"/>
    <property type="project" value="InterPro"/>
</dbReference>
<keyword evidence="2 6" id="KW-0349">Heme</keyword>
<dbReference type="InterPro" id="IPR020942">
    <property type="entry name" value="Cyt_c_III_dom"/>
</dbReference>
<feature type="transmembrane region" description="Helical" evidence="7">
    <location>
        <begin position="24"/>
        <end position="44"/>
    </location>
</feature>
<dbReference type="AlphaFoldDB" id="A0A8J7CEA6"/>
<dbReference type="PANTHER" id="PTHR39425">
    <property type="entry name" value="LIPOPROTEIN CYTOCHROME C"/>
    <property type="match status" value="1"/>
</dbReference>
<evidence type="ECO:0000259" key="9">
    <source>
        <dbReference type="Pfam" id="PF14522"/>
    </source>
</evidence>
<dbReference type="EMBL" id="JACXWD010000019">
    <property type="protein sequence ID" value="MBD3867949.1"/>
    <property type="molecule type" value="Genomic_DNA"/>
</dbReference>
<dbReference type="InterPro" id="IPR029467">
    <property type="entry name" value="Cyt_c7-like"/>
</dbReference>
<dbReference type="InterPro" id="IPR036280">
    <property type="entry name" value="Multihaem_cyt_sf"/>
</dbReference>
<sequence length="224" mass="25025">MSTDNKSTETPFVFPKWVDDLRPLVGIVLGLAPVYIIVLVWFGLSPKTQNIGYSPEQPVPFSHAVHAGELGLDCRYCHNTVEISAHAAVPPTATCMGCHTAIKATSEKLEPVRASSESGMPVRWIRVHDLPDYVYFDHSAHLTAGVSCVECHGRVDRMERVHQVSELSMGWCLDCHRNPAPRLRPAELVTRLDWATEEDREALGARLMEENNINPRTDCSTCHR</sequence>
<feature type="domain" description="Class III cytochrome C" evidence="8">
    <location>
        <begin position="54"/>
        <end position="107"/>
    </location>
</feature>
<dbReference type="PANTHER" id="PTHR39425:SF1">
    <property type="entry name" value="CYTOCHROME C7-LIKE DOMAIN-CONTAINING PROTEIN"/>
    <property type="match status" value="1"/>
</dbReference>
<dbReference type="CDD" id="cd08168">
    <property type="entry name" value="Cytochrom_C3"/>
    <property type="match status" value="1"/>
</dbReference>
<protein>
    <submittedName>
        <fullName evidence="10">Cytochrome c3 family protein</fullName>
    </submittedName>
</protein>
<evidence type="ECO:0000256" key="6">
    <source>
        <dbReference type="PIRSR" id="PIRSR602322-1"/>
    </source>
</evidence>
<dbReference type="SUPFAM" id="SSF48695">
    <property type="entry name" value="Multiheme cytochromes"/>
    <property type="match status" value="1"/>
</dbReference>
<accession>A0A8J7CEA6</accession>
<evidence type="ECO:0000256" key="5">
    <source>
        <dbReference type="ARBA" id="ARBA00023004"/>
    </source>
</evidence>
<name>A0A8J7CEA6_9BACT</name>
<feature type="binding site" description="axial binding residue" evidence="6">
    <location>
        <position position="66"/>
    </location>
    <ligand>
        <name>heme c</name>
        <dbReference type="ChEBI" id="CHEBI:61717"/>
        <label>1</label>
    </ligand>
    <ligandPart>
        <name>Fe</name>
        <dbReference type="ChEBI" id="CHEBI:18248"/>
    </ligandPart>
</feature>
<dbReference type="Pfam" id="PF14522">
    <property type="entry name" value="Cytochrome_C7"/>
    <property type="match status" value="1"/>
</dbReference>
<feature type="binding site" description="axial binding residue" evidence="6">
    <location>
        <position position="63"/>
    </location>
    <ligand>
        <name>heme c</name>
        <dbReference type="ChEBI" id="CHEBI:61717"/>
        <label>1</label>
    </ligand>
    <ligandPart>
        <name>Fe</name>
        <dbReference type="ChEBI" id="CHEBI:18248"/>
    </ligandPart>
</feature>
<dbReference type="PRINTS" id="PR00609">
    <property type="entry name" value="CYTOCHROMEC3"/>
</dbReference>
<feature type="binding site" description="axial binding residue" evidence="6">
    <location>
        <position position="77"/>
    </location>
    <ligand>
        <name>heme c</name>
        <dbReference type="ChEBI" id="CHEBI:61717"/>
        <label>1</label>
    </ligand>
    <ligandPart>
        <name>Fe</name>
        <dbReference type="ChEBI" id="CHEBI:18248"/>
    </ligandPart>
</feature>
<keyword evidence="7" id="KW-0812">Transmembrane</keyword>
<keyword evidence="4" id="KW-0249">Electron transport</keyword>
<dbReference type="InterPro" id="IPR002322">
    <property type="entry name" value="Cyt_c_III"/>
</dbReference>
<evidence type="ECO:0000256" key="1">
    <source>
        <dbReference type="ARBA" id="ARBA00022448"/>
    </source>
</evidence>
<evidence type="ECO:0000256" key="3">
    <source>
        <dbReference type="ARBA" id="ARBA00022723"/>
    </source>
</evidence>
<evidence type="ECO:0000256" key="4">
    <source>
        <dbReference type="ARBA" id="ARBA00022982"/>
    </source>
</evidence>
<reference evidence="10 11" key="1">
    <citation type="submission" date="2020-08" db="EMBL/GenBank/DDBJ databases">
        <title>Acidobacteriota in marine sediments use diverse sulfur dissimilation pathways.</title>
        <authorList>
            <person name="Wasmund K."/>
        </authorList>
    </citation>
    <scope>NUCLEOTIDE SEQUENCE [LARGE SCALE GENOMIC DNA]</scope>
    <source>
        <strain evidence="10">MAG AM4</strain>
    </source>
</reference>
<keyword evidence="7" id="KW-1133">Transmembrane helix</keyword>
<proteinExistence type="predicted"/>
<comment type="cofactor">
    <cofactor evidence="6">
        <name>heme c</name>
        <dbReference type="ChEBI" id="CHEBI:61717"/>
    </cofactor>
    <text evidence="6">Binds 4 heme c groups covalently per monomer.</text>
</comment>
<comment type="caution">
    <text evidence="10">The sequence shown here is derived from an EMBL/GenBank/DDBJ whole genome shotgun (WGS) entry which is preliminary data.</text>
</comment>
<dbReference type="Pfam" id="PF02085">
    <property type="entry name" value="Cytochrom_CIII"/>
    <property type="match status" value="1"/>
</dbReference>
<evidence type="ECO:0000256" key="7">
    <source>
        <dbReference type="SAM" id="Phobius"/>
    </source>
</evidence>
<keyword evidence="1" id="KW-0813">Transport</keyword>
<gene>
    <name evidence="10" type="ORF">IFK94_07485</name>
</gene>
<dbReference type="GO" id="GO:0009055">
    <property type="term" value="F:electron transfer activity"/>
    <property type="evidence" value="ECO:0007669"/>
    <property type="project" value="InterPro"/>
</dbReference>
<keyword evidence="3 6" id="KW-0479">Metal-binding</keyword>
<feature type="domain" description="Cytochrome c7-like" evidence="9">
    <location>
        <begin position="134"/>
        <end position="224"/>
    </location>
</feature>
<feature type="binding site" description="axial binding residue" evidence="6">
    <location>
        <position position="74"/>
    </location>
    <ligand>
        <name>heme c</name>
        <dbReference type="ChEBI" id="CHEBI:61717"/>
        <label>1</label>
    </ligand>
    <ligandPart>
        <name>Fe</name>
        <dbReference type="ChEBI" id="CHEBI:18248"/>
    </ligandPart>
</feature>
<evidence type="ECO:0000313" key="11">
    <source>
        <dbReference type="Proteomes" id="UP000648239"/>
    </source>
</evidence>
<feature type="binding site" description="axial binding residue" evidence="6">
    <location>
        <position position="98"/>
    </location>
    <ligand>
        <name>heme c</name>
        <dbReference type="ChEBI" id="CHEBI:61717"/>
        <label>1</label>
    </ligand>
    <ligandPart>
        <name>Fe</name>
        <dbReference type="ChEBI" id="CHEBI:18248"/>
    </ligandPart>
</feature>
<dbReference type="Gene3D" id="3.90.10.10">
    <property type="entry name" value="Cytochrome C3"/>
    <property type="match status" value="2"/>
</dbReference>
<dbReference type="Proteomes" id="UP000648239">
    <property type="component" value="Unassembled WGS sequence"/>
</dbReference>
<keyword evidence="7" id="KW-0472">Membrane</keyword>